<evidence type="ECO:0000256" key="2">
    <source>
        <dbReference type="ARBA" id="ARBA00010492"/>
    </source>
</evidence>
<feature type="domain" description="Small ribosomal subunit protein mS41 SAM" evidence="6">
    <location>
        <begin position="59"/>
        <end position="113"/>
    </location>
</feature>
<keyword evidence="3" id="KW-0496">Mitochondrion</keyword>
<proteinExistence type="inferred from homology"/>
<dbReference type="Pfam" id="PF09597">
    <property type="entry name" value="SAM_Ribosomal_mS41"/>
    <property type="match status" value="1"/>
</dbReference>
<comment type="caution">
    <text evidence="7">The sequence shown here is derived from an EMBL/GenBank/DDBJ whole genome shotgun (WGS) entry which is preliminary data.</text>
</comment>
<dbReference type="EMBL" id="JARJLG010000004">
    <property type="protein sequence ID" value="KAJ7781775.1"/>
    <property type="molecule type" value="Genomic_DNA"/>
</dbReference>
<dbReference type="AlphaFoldDB" id="A0AAD7KAS8"/>
<dbReference type="Proteomes" id="UP001215280">
    <property type="component" value="Unassembled WGS sequence"/>
</dbReference>
<feature type="region of interest" description="Disordered" evidence="5">
    <location>
        <begin position="129"/>
        <end position="170"/>
    </location>
</feature>
<dbReference type="SMART" id="SM01238">
    <property type="entry name" value="IGR"/>
    <property type="match status" value="1"/>
</dbReference>
<dbReference type="InterPro" id="IPR019083">
    <property type="entry name" value="SAM_Ribosomal_mS41"/>
</dbReference>
<dbReference type="PANTHER" id="PTHR28235">
    <property type="entry name" value="PROTEIN FYV4, MITOCHONDRIAL"/>
    <property type="match status" value="1"/>
</dbReference>
<sequence length="170" mass="19433">MTSLFFGLSSSSRLCSLVPRISRSLSTRVRLTPDTRGTHLLPTASHVPLIPNADSIKTPQDFLKAIGRSSDTKLSVESWNDFWKQSGTNLKSAGVGVRDRRYILWCMEKYRSGLPVTEFAHEVRPKKTIRGWGPSVQDGKRIRSKRVRNKPKKKKRSKRARNKTKRPKIF</sequence>
<dbReference type="PANTHER" id="PTHR28235:SF1">
    <property type="entry name" value="SMALL RIBOSOMAL SUBUNIT PROTEIN MS41"/>
    <property type="match status" value="1"/>
</dbReference>
<keyword evidence="8" id="KW-1185">Reference proteome</keyword>
<name>A0AAD7KAS8_9AGAR</name>
<evidence type="ECO:0000259" key="6">
    <source>
        <dbReference type="SMART" id="SM01238"/>
    </source>
</evidence>
<dbReference type="GO" id="GO:0005739">
    <property type="term" value="C:mitochondrion"/>
    <property type="evidence" value="ECO:0007669"/>
    <property type="project" value="UniProtKB-SubCell"/>
</dbReference>
<reference evidence="7" key="1">
    <citation type="submission" date="2023-03" db="EMBL/GenBank/DDBJ databases">
        <title>Massive genome expansion in bonnet fungi (Mycena s.s.) driven by repeated elements and novel gene families across ecological guilds.</title>
        <authorList>
            <consortium name="Lawrence Berkeley National Laboratory"/>
            <person name="Harder C.B."/>
            <person name="Miyauchi S."/>
            <person name="Viragh M."/>
            <person name="Kuo A."/>
            <person name="Thoen E."/>
            <person name="Andreopoulos B."/>
            <person name="Lu D."/>
            <person name="Skrede I."/>
            <person name="Drula E."/>
            <person name="Henrissat B."/>
            <person name="Morin E."/>
            <person name="Kohler A."/>
            <person name="Barry K."/>
            <person name="LaButti K."/>
            <person name="Morin E."/>
            <person name="Salamov A."/>
            <person name="Lipzen A."/>
            <person name="Mereny Z."/>
            <person name="Hegedus B."/>
            <person name="Baldrian P."/>
            <person name="Stursova M."/>
            <person name="Weitz H."/>
            <person name="Taylor A."/>
            <person name="Grigoriev I.V."/>
            <person name="Nagy L.G."/>
            <person name="Martin F."/>
            <person name="Kauserud H."/>
        </authorList>
    </citation>
    <scope>NUCLEOTIDE SEQUENCE</scope>
    <source>
        <strain evidence="7">CBHHK188m</strain>
    </source>
</reference>
<evidence type="ECO:0000313" key="7">
    <source>
        <dbReference type="EMBL" id="KAJ7781775.1"/>
    </source>
</evidence>
<dbReference type="InterPro" id="IPR039603">
    <property type="entry name" value="Ribosomal_mS41"/>
</dbReference>
<evidence type="ECO:0000313" key="8">
    <source>
        <dbReference type="Proteomes" id="UP001215280"/>
    </source>
</evidence>
<accession>A0AAD7KAS8</accession>
<feature type="compositionally biased region" description="Basic residues" evidence="5">
    <location>
        <begin position="142"/>
        <end position="170"/>
    </location>
</feature>
<evidence type="ECO:0000256" key="3">
    <source>
        <dbReference type="ARBA" id="ARBA00023128"/>
    </source>
</evidence>
<organism evidence="7 8">
    <name type="scientific">Mycena maculata</name>
    <dbReference type="NCBI Taxonomy" id="230809"/>
    <lineage>
        <taxon>Eukaryota</taxon>
        <taxon>Fungi</taxon>
        <taxon>Dikarya</taxon>
        <taxon>Basidiomycota</taxon>
        <taxon>Agaricomycotina</taxon>
        <taxon>Agaricomycetes</taxon>
        <taxon>Agaricomycetidae</taxon>
        <taxon>Agaricales</taxon>
        <taxon>Marasmiineae</taxon>
        <taxon>Mycenaceae</taxon>
        <taxon>Mycena</taxon>
    </lineage>
</organism>
<evidence type="ECO:0000256" key="4">
    <source>
        <dbReference type="ARBA" id="ARBA00035129"/>
    </source>
</evidence>
<evidence type="ECO:0000256" key="5">
    <source>
        <dbReference type="SAM" id="MobiDB-lite"/>
    </source>
</evidence>
<evidence type="ECO:0000256" key="1">
    <source>
        <dbReference type="ARBA" id="ARBA00004173"/>
    </source>
</evidence>
<protein>
    <recommendedName>
        <fullName evidence="4">Small ribosomal subunit protein mS41</fullName>
    </recommendedName>
</protein>
<comment type="subcellular location">
    <subcellularLocation>
        <location evidence="1">Mitochondrion</location>
    </subcellularLocation>
</comment>
<gene>
    <name evidence="7" type="ORF">DFH07DRAFT_728977</name>
</gene>
<comment type="similarity">
    <text evidence="2">Belongs to the mitochondrion-specific ribosomal protein mS41 family.</text>
</comment>